<dbReference type="InterPro" id="IPR044925">
    <property type="entry name" value="His-Me_finger_sf"/>
</dbReference>
<proteinExistence type="predicted"/>
<evidence type="ECO:0000313" key="3">
    <source>
        <dbReference type="Proteomes" id="UP000542742"/>
    </source>
</evidence>
<feature type="region of interest" description="Disordered" evidence="1">
    <location>
        <begin position="29"/>
        <end position="48"/>
    </location>
</feature>
<dbReference type="InterPro" id="IPR038563">
    <property type="entry name" value="Endonuclease_7_sf"/>
</dbReference>
<dbReference type="Proteomes" id="UP000542742">
    <property type="component" value="Unassembled WGS sequence"/>
</dbReference>
<dbReference type="AlphaFoldDB" id="A0A7W7CM71"/>
<sequence length="203" mass="23213">MTEFHSNVRRPDGLAFYCRECAAERSEASRRKRGIKPQKRSAEPVPPGSKWCPDCDTIKRLIEFARTAAKKTGYHSYCLTCHTARGVESKNRLYGGTREYHLRHRYGIGQADFDEMLWRQFGVCAICHAPDPQHVDHDHRTGEVRGILCFNCNGGLGQFRDNLDYLTGAIEYLKGTTCQRTLIRPGVYRISSSTRERRPSRSS</sequence>
<dbReference type="InterPro" id="IPR004211">
    <property type="entry name" value="Endonuclease_7"/>
</dbReference>
<feature type="compositionally biased region" description="Basic residues" evidence="1">
    <location>
        <begin position="30"/>
        <end position="39"/>
    </location>
</feature>
<keyword evidence="3" id="KW-1185">Reference proteome</keyword>
<comment type="caution">
    <text evidence="2">The sequence shown here is derived from an EMBL/GenBank/DDBJ whole genome shotgun (WGS) entry which is preliminary data.</text>
</comment>
<dbReference type="SUPFAM" id="SSF54060">
    <property type="entry name" value="His-Me finger endonucleases"/>
    <property type="match status" value="1"/>
</dbReference>
<reference evidence="2 3" key="1">
    <citation type="submission" date="2020-08" db="EMBL/GenBank/DDBJ databases">
        <title>Sequencing the genomes of 1000 actinobacteria strains.</title>
        <authorList>
            <person name="Klenk H.-P."/>
        </authorList>
    </citation>
    <scope>NUCLEOTIDE SEQUENCE [LARGE SCALE GENOMIC DNA]</scope>
    <source>
        <strain evidence="2 3">DSM 45518</strain>
    </source>
</reference>
<evidence type="ECO:0000313" key="2">
    <source>
        <dbReference type="EMBL" id="MBB4690829.1"/>
    </source>
</evidence>
<dbReference type="Pfam" id="PF02945">
    <property type="entry name" value="Endonuclease_7"/>
    <property type="match status" value="1"/>
</dbReference>
<dbReference type="Gene3D" id="3.40.1800.10">
    <property type="entry name" value="His-Me finger endonucleases"/>
    <property type="match status" value="1"/>
</dbReference>
<protein>
    <recommendedName>
        <fullName evidence="4">Recombination endonuclease VII</fullName>
    </recommendedName>
</protein>
<name>A0A7W7CM71_9ACTN</name>
<gene>
    <name evidence="2" type="ORF">BKA14_000977</name>
</gene>
<organism evidence="2 3">
    <name type="scientific">Paractinoplanes abujensis</name>
    <dbReference type="NCBI Taxonomy" id="882441"/>
    <lineage>
        <taxon>Bacteria</taxon>
        <taxon>Bacillati</taxon>
        <taxon>Actinomycetota</taxon>
        <taxon>Actinomycetes</taxon>
        <taxon>Micromonosporales</taxon>
        <taxon>Micromonosporaceae</taxon>
        <taxon>Paractinoplanes</taxon>
    </lineage>
</organism>
<dbReference type="EMBL" id="JACHMF010000001">
    <property type="protein sequence ID" value="MBB4690829.1"/>
    <property type="molecule type" value="Genomic_DNA"/>
</dbReference>
<evidence type="ECO:0008006" key="4">
    <source>
        <dbReference type="Google" id="ProtNLM"/>
    </source>
</evidence>
<evidence type="ECO:0000256" key="1">
    <source>
        <dbReference type="SAM" id="MobiDB-lite"/>
    </source>
</evidence>
<dbReference type="RefSeq" id="WP_239092490.1">
    <property type="nucleotide sequence ID" value="NZ_BOMC01000011.1"/>
</dbReference>
<accession>A0A7W7CM71</accession>